<accession>A0ABT2U9S3</accession>
<name>A0ABT2U9S3_9BACL</name>
<keyword evidence="1" id="KW-1133">Transmembrane helix</keyword>
<comment type="caution">
    <text evidence="3">The sequence shown here is derived from an EMBL/GenBank/DDBJ whole genome shotgun (WGS) entry which is preliminary data.</text>
</comment>
<reference evidence="3 4" key="1">
    <citation type="submission" date="2022-09" db="EMBL/GenBank/DDBJ databases">
        <authorList>
            <person name="Han X.L."/>
            <person name="Wang Q."/>
            <person name="Lu T."/>
        </authorList>
    </citation>
    <scope>NUCLEOTIDE SEQUENCE [LARGE SCALE GENOMIC DNA]</scope>
    <source>
        <strain evidence="3 4">WQ 127069</strain>
    </source>
</reference>
<proteinExistence type="predicted"/>
<dbReference type="RefSeq" id="WP_262682959.1">
    <property type="nucleotide sequence ID" value="NZ_JAOQIO010000007.1"/>
</dbReference>
<feature type="domain" description="P68 RBP/TagC-like beta-propeller" evidence="2">
    <location>
        <begin position="75"/>
        <end position="330"/>
    </location>
</feature>
<keyword evidence="1" id="KW-0472">Membrane</keyword>
<evidence type="ECO:0000313" key="4">
    <source>
        <dbReference type="Proteomes" id="UP001652445"/>
    </source>
</evidence>
<evidence type="ECO:0000313" key="3">
    <source>
        <dbReference type="EMBL" id="MCU6791393.1"/>
    </source>
</evidence>
<dbReference type="Pfam" id="PF21311">
    <property type="entry name" value="Phage_RBD_prop"/>
    <property type="match status" value="1"/>
</dbReference>
<evidence type="ECO:0000256" key="1">
    <source>
        <dbReference type="SAM" id="Phobius"/>
    </source>
</evidence>
<sequence>MKTLMPQLRERKGTIFNCRLAVQICAVLLVVLMLIPILPPNQQVLADPLPVTQVFDLSDSSDPSILKKNLQRSTVLQSFGYDNVNQHIYTVQLIGGGLQLPGESSAPTAAVRKTNGDLCITKLDFAGNIISYMYVLGAGHGVSIGVEPGIGQNGQPVAYLWTETDGVPDSVNGARGTKIARFPFTDGAVVTPNTPWLQKHTLVPGSTNATVSIDMKHGYLVSRYKATDGNYKLSLFDLAQVKLGNYVVRSTINMPAVDTTVTSFQGYTSYGNYAYLLEGTAYGNGNSVAPNGNTYISIYDFNTGALVDRGLTKAGYSLLYREPEGMAIQIPNPSTPGYARLSFGFASYVSTTDTTKQASIYYKDVLH</sequence>
<protein>
    <recommendedName>
        <fullName evidence="2">P68 RBP/TagC-like beta-propeller domain-containing protein</fullName>
    </recommendedName>
</protein>
<keyword evidence="4" id="KW-1185">Reference proteome</keyword>
<feature type="transmembrane region" description="Helical" evidence="1">
    <location>
        <begin position="20"/>
        <end position="38"/>
    </location>
</feature>
<keyword evidence="1" id="KW-0812">Transmembrane</keyword>
<gene>
    <name evidence="3" type="ORF">OB236_04535</name>
</gene>
<dbReference type="EMBL" id="JAOQIO010000007">
    <property type="protein sequence ID" value="MCU6791393.1"/>
    <property type="molecule type" value="Genomic_DNA"/>
</dbReference>
<organism evidence="3 4">
    <name type="scientific">Paenibacillus baimaensis</name>
    <dbReference type="NCBI Taxonomy" id="2982185"/>
    <lineage>
        <taxon>Bacteria</taxon>
        <taxon>Bacillati</taxon>
        <taxon>Bacillota</taxon>
        <taxon>Bacilli</taxon>
        <taxon>Bacillales</taxon>
        <taxon>Paenibacillaceae</taxon>
        <taxon>Paenibacillus</taxon>
    </lineage>
</organism>
<dbReference type="Proteomes" id="UP001652445">
    <property type="component" value="Unassembled WGS sequence"/>
</dbReference>
<evidence type="ECO:0000259" key="2">
    <source>
        <dbReference type="Pfam" id="PF21311"/>
    </source>
</evidence>
<dbReference type="InterPro" id="IPR048799">
    <property type="entry name" value="P68_RBP_TagC-like_beta-prop"/>
</dbReference>